<gene>
    <name evidence="7" type="ORF">BCR35DRAFT_303332</name>
</gene>
<keyword evidence="8" id="KW-1185">Reference proteome</keyword>
<feature type="compositionally biased region" description="Gly residues" evidence="6">
    <location>
        <begin position="478"/>
        <end position="487"/>
    </location>
</feature>
<feature type="compositionally biased region" description="Low complexity" evidence="6">
    <location>
        <begin position="341"/>
        <end position="359"/>
    </location>
</feature>
<feature type="compositionally biased region" description="Pro residues" evidence="6">
    <location>
        <begin position="375"/>
        <end position="402"/>
    </location>
</feature>
<reference evidence="7 8" key="1">
    <citation type="submission" date="2016-07" db="EMBL/GenBank/DDBJ databases">
        <title>Pervasive Adenine N6-methylation of Active Genes in Fungi.</title>
        <authorList>
            <consortium name="DOE Joint Genome Institute"/>
            <person name="Mondo S.J."/>
            <person name="Dannebaum R.O."/>
            <person name="Kuo R.C."/>
            <person name="Labutti K."/>
            <person name="Haridas S."/>
            <person name="Kuo A."/>
            <person name="Salamov A."/>
            <person name="Ahrendt S.R."/>
            <person name="Lipzen A."/>
            <person name="Sullivan W."/>
            <person name="Andreopoulos W.B."/>
            <person name="Clum A."/>
            <person name="Lindquist E."/>
            <person name="Daum C."/>
            <person name="Ramamoorthy G.K."/>
            <person name="Gryganskyi A."/>
            <person name="Culley D."/>
            <person name="Magnuson J.K."/>
            <person name="James T.Y."/>
            <person name="O'Malley M.A."/>
            <person name="Stajich J.E."/>
            <person name="Spatafora J.W."/>
            <person name="Visel A."/>
            <person name="Grigoriev I.V."/>
        </authorList>
    </citation>
    <scope>NUCLEOTIDE SEQUENCE [LARGE SCALE GENOMIC DNA]</scope>
    <source>
        <strain evidence="7 8">62-1032</strain>
    </source>
</reference>
<dbReference type="Gene3D" id="4.10.280.10">
    <property type="entry name" value="Helix-loop-helix DNA-binding domain"/>
    <property type="match status" value="1"/>
</dbReference>
<keyword evidence="2" id="KW-0805">Transcription regulation</keyword>
<dbReference type="STRING" id="106004.A0A1Y2FHQ7"/>
<dbReference type="GO" id="GO:0000978">
    <property type="term" value="F:RNA polymerase II cis-regulatory region sequence-specific DNA binding"/>
    <property type="evidence" value="ECO:0007669"/>
    <property type="project" value="TreeGrafter"/>
</dbReference>
<keyword evidence="4" id="KW-0804">Transcription</keyword>
<evidence type="ECO:0000256" key="1">
    <source>
        <dbReference type="ARBA" id="ARBA00004123"/>
    </source>
</evidence>
<dbReference type="PANTHER" id="PTHR15741">
    <property type="entry name" value="BASIC HELIX-LOOP-HELIX ZIP TRANSCRIPTION FACTOR"/>
    <property type="match status" value="1"/>
</dbReference>
<dbReference type="GO" id="GO:0046983">
    <property type="term" value="F:protein dimerization activity"/>
    <property type="evidence" value="ECO:0007669"/>
    <property type="project" value="InterPro"/>
</dbReference>
<evidence type="ECO:0000313" key="7">
    <source>
        <dbReference type="EMBL" id="ORY83488.1"/>
    </source>
</evidence>
<dbReference type="Proteomes" id="UP000193467">
    <property type="component" value="Unassembled WGS sequence"/>
</dbReference>
<comment type="subcellular location">
    <subcellularLocation>
        <location evidence="1">Nucleus</location>
    </subcellularLocation>
</comment>
<feature type="compositionally biased region" description="Polar residues" evidence="6">
    <location>
        <begin position="270"/>
        <end position="293"/>
    </location>
</feature>
<dbReference type="InterPro" id="IPR052207">
    <property type="entry name" value="Max-like/E-box_TFs"/>
</dbReference>
<feature type="compositionally biased region" description="Basic and acidic residues" evidence="6">
    <location>
        <begin position="511"/>
        <end position="520"/>
    </location>
</feature>
<evidence type="ECO:0000256" key="5">
    <source>
        <dbReference type="ARBA" id="ARBA00023242"/>
    </source>
</evidence>
<dbReference type="InterPro" id="IPR036638">
    <property type="entry name" value="HLH_DNA-bd_sf"/>
</dbReference>
<feature type="compositionally biased region" description="Basic and acidic residues" evidence="6">
    <location>
        <begin position="178"/>
        <end position="193"/>
    </location>
</feature>
<evidence type="ECO:0000313" key="8">
    <source>
        <dbReference type="Proteomes" id="UP000193467"/>
    </source>
</evidence>
<feature type="compositionally biased region" description="Low complexity" evidence="6">
    <location>
        <begin position="403"/>
        <end position="416"/>
    </location>
</feature>
<feature type="region of interest" description="Disordered" evidence="6">
    <location>
        <begin position="572"/>
        <end position="598"/>
    </location>
</feature>
<dbReference type="AlphaFoldDB" id="A0A1Y2FHQ7"/>
<feature type="region of interest" description="Disordered" evidence="6">
    <location>
        <begin position="154"/>
        <end position="241"/>
    </location>
</feature>
<dbReference type="PANTHER" id="PTHR15741:SF27">
    <property type="entry name" value="TRANSCRIPTION FACTOR AP-4"/>
    <property type="match status" value="1"/>
</dbReference>
<organism evidence="7 8">
    <name type="scientific">Leucosporidium creatinivorum</name>
    <dbReference type="NCBI Taxonomy" id="106004"/>
    <lineage>
        <taxon>Eukaryota</taxon>
        <taxon>Fungi</taxon>
        <taxon>Dikarya</taxon>
        <taxon>Basidiomycota</taxon>
        <taxon>Pucciniomycotina</taxon>
        <taxon>Microbotryomycetes</taxon>
        <taxon>Leucosporidiales</taxon>
        <taxon>Leucosporidium</taxon>
    </lineage>
</organism>
<dbReference type="GO" id="GO:0005634">
    <property type="term" value="C:nucleus"/>
    <property type="evidence" value="ECO:0007669"/>
    <property type="project" value="UniProtKB-SubCell"/>
</dbReference>
<proteinExistence type="predicted"/>
<dbReference type="SUPFAM" id="SSF47459">
    <property type="entry name" value="HLH, helix-loop-helix DNA-binding domain"/>
    <property type="match status" value="1"/>
</dbReference>
<dbReference type="EMBL" id="MCGR01000019">
    <property type="protein sequence ID" value="ORY83488.1"/>
    <property type="molecule type" value="Genomic_DNA"/>
</dbReference>
<feature type="region of interest" description="Disordered" evidence="6">
    <location>
        <begin position="253"/>
        <end position="446"/>
    </location>
</feature>
<feature type="compositionally biased region" description="Basic and acidic residues" evidence="6">
    <location>
        <begin position="232"/>
        <end position="241"/>
    </location>
</feature>
<protein>
    <submittedName>
        <fullName evidence="7">Uncharacterized protein</fullName>
    </submittedName>
</protein>
<evidence type="ECO:0000256" key="6">
    <source>
        <dbReference type="SAM" id="MobiDB-lite"/>
    </source>
</evidence>
<feature type="region of interest" description="Disordered" evidence="6">
    <location>
        <begin position="477"/>
        <end position="520"/>
    </location>
</feature>
<feature type="compositionally biased region" description="Pro residues" evidence="6">
    <location>
        <begin position="119"/>
        <end position="130"/>
    </location>
</feature>
<comment type="caution">
    <text evidence="7">The sequence shown here is derived from an EMBL/GenBank/DDBJ whole genome shotgun (WGS) entry which is preliminary data.</text>
</comment>
<keyword evidence="3" id="KW-0238">DNA-binding</keyword>
<evidence type="ECO:0000256" key="4">
    <source>
        <dbReference type="ARBA" id="ARBA00023163"/>
    </source>
</evidence>
<accession>A0A1Y2FHQ7</accession>
<evidence type="ECO:0000256" key="3">
    <source>
        <dbReference type="ARBA" id="ARBA00023125"/>
    </source>
</evidence>
<sequence>MAAILSNDETRDFNRFLETFDASDSSEAAIVGGAELVIRRGQGWDGTAQGAAANSYSTAGNGYQRPTPAPAGSFAPPASAPLPYHHAPTPSSYAPPPQHIARPTYPISYATPPSHMGFAPPPPPPNPYPSAPLETLDQDRLERMAKQARELSDWVGANNDGGAPILHPHRSSLVRASSGERPEQGDEGRRTDGRSSLAPGGARHNGGRRGYSHERPPLMYPSGDGSSGSEDTMQRMREAEERLSFARRVKEANYESEDPRVHHQQGRVAQPSTTIIDYNSYNEPTPIQSSSTMAFVPPPPPRSRRARDPSPPLHHPQSQPQPELIITAPPSAPSIKRKAGSSATSTSKPKSAPRASTSTAPPPNDTEFDTDPALNPAPFPTPSNIPLSPFPPPPRAVRPRPSPSTSSTTASTSNSTPAPPTSGGKPALLSAEQKKANHIASEQKRRAAIRQGYEALCTVVPSLKAAVEEFEERVKKLGGTGGGGGGRAGKKRRGSGGAAMAGPLSGGIEVGGEKVDGRAGPKSEAVVLGKTVEHLRNLLSERQALLERLSSLYQLAEDSDLEVDGGRRMWEEHWDGGPVLTGNAAGDEAEDGDEEEEM</sequence>
<feature type="compositionally biased region" description="Low complexity" evidence="6">
    <location>
        <begin position="70"/>
        <end position="83"/>
    </location>
</feature>
<dbReference type="OrthoDB" id="2537312at2759"/>
<feature type="region of interest" description="Disordered" evidence="6">
    <location>
        <begin position="59"/>
        <end position="133"/>
    </location>
</feature>
<name>A0A1Y2FHQ7_9BASI</name>
<evidence type="ECO:0000256" key="2">
    <source>
        <dbReference type="ARBA" id="ARBA00023015"/>
    </source>
</evidence>
<feature type="compositionally biased region" description="Gly residues" evidence="6">
    <location>
        <begin position="495"/>
        <end position="510"/>
    </location>
</feature>
<dbReference type="GO" id="GO:0000981">
    <property type="term" value="F:DNA-binding transcription factor activity, RNA polymerase II-specific"/>
    <property type="evidence" value="ECO:0007669"/>
    <property type="project" value="TreeGrafter"/>
</dbReference>
<dbReference type="InParanoid" id="A0A1Y2FHQ7"/>
<keyword evidence="5" id="KW-0539">Nucleus</keyword>
<feature type="compositionally biased region" description="Acidic residues" evidence="6">
    <location>
        <begin position="587"/>
        <end position="598"/>
    </location>
</feature>